<gene>
    <name evidence="1" type="ORF">PMIN01_04760</name>
</gene>
<evidence type="ECO:0000313" key="2">
    <source>
        <dbReference type="Proteomes" id="UP000756921"/>
    </source>
</evidence>
<protein>
    <submittedName>
        <fullName evidence="1">Uncharacterized protein</fullName>
    </submittedName>
</protein>
<dbReference type="AlphaFoldDB" id="A0A9P6GKP9"/>
<accession>A0A9P6GKP9</accession>
<proteinExistence type="predicted"/>
<organism evidence="1 2">
    <name type="scientific">Paraphaeosphaeria minitans</name>
    <dbReference type="NCBI Taxonomy" id="565426"/>
    <lineage>
        <taxon>Eukaryota</taxon>
        <taxon>Fungi</taxon>
        <taxon>Dikarya</taxon>
        <taxon>Ascomycota</taxon>
        <taxon>Pezizomycotina</taxon>
        <taxon>Dothideomycetes</taxon>
        <taxon>Pleosporomycetidae</taxon>
        <taxon>Pleosporales</taxon>
        <taxon>Massarineae</taxon>
        <taxon>Didymosphaeriaceae</taxon>
        <taxon>Paraphaeosphaeria</taxon>
    </lineage>
</organism>
<evidence type="ECO:0000313" key="1">
    <source>
        <dbReference type="EMBL" id="KAF9736981.1"/>
    </source>
</evidence>
<keyword evidence="2" id="KW-1185">Reference proteome</keyword>
<dbReference type="EMBL" id="WJXW01000004">
    <property type="protein sequence ID" value="KAF9736981.1"/>
    <property type="molecule type" value="Genomic_DNA"/>
</dbReference>
<sequence length="135" mass="15272">MRLDRVSCCFLRYPTWKFQSSFRLKNHARYRIGYLPHLPRNTGSPQLKSQLPPAFRSLAILSRFCSSQYSTNAWFSAFLAWSTDAVRRICDVSDRFDAGVATPAPAQLAPLTNAGYPNIGQTHLGSDEHRCPLTH</sequence>
<name>A0A9P6GKP9_9PLEO</name>
<reference evidence="1" key="1">
    <citation type="journal article" date="2020" name="Mol. Plant Microbe Interact.">
        <title>Genome Sequence of the Biocontrol Agent Coniothyrium minitans strain Conio (IMI 134523).</title>
        <authorList>
            <person name="Patel D."/>
            <person name="Shittu T.A."/>
            <person name="Baroncelli R."/>
            <person name="Muthumeenakshi S."/>
            <person name="Osborne T.H."/>
            <person name="Janganan T.K."/>
            <person name="Sreenivasaprasad S."/>
        </authorList>
    </citation>
    <scope>NUCLEOTIDE SEQUENCE</scope>
    <source>
        <strain evidence="1">Conio</strain>
    </source>
</reference>
<dbReference type="OrthoDB" id="10631442at2759"/>
<dbReference type="Proteomes" id="UP000756921">
    <property type="component" value="Unassembled WGS sequence"/>
</dbReference>
<comment type="caution">
    <text evidence="1">The sequence shown here is derived from an EMBL/GenBank/DDBJ whole genome shotgun (WGS) entry which is preliminary data.</text>
</comment>